<dbReference type="SUPFAM" id="SSF81301">
    <property type="entry name" value="Nucleotidyltransferase"/>
    <property type="match status" value="1"/>
</dbReference>
<gene>
    <name evidence="1" type="ORF">GCM10023172_43200</name>
</gene>
<dbReference type="EMBL" id="BAABGQ010000016">
    <property type="protein sequence ID" value="GAA4509549.1"/>
    <property type="molecule type" value="Genomic_DNA"/>
</dbReference>
<sequence>MVGVAVGGSWLEQALDAYSDLDLVLALDPTQAENLMAERPRVAASLGNLLECFTGEHVGEPRLLICLYDEPLLHVDLKFVSLPDLAKRVEDPQVLWQQGTLVSDILRVTPVQLPPAPDLQWLEDRFWIWVHYAATKLGRGELLEVVSFLDFLRTTVLGPLLAQQHGAPVRGLRKLEQTLPAAALVSLQSTVATLDRASCAGALQQAVATYQQLRVEISPPAFVAKTHVEGRALAYLAEVATA</sequence>
<reference evidence="2" key="1">
    <citation type="journal article" date="2019" name="Int. J. Syst. Evol. Microbiol.">
        <title>The Global Catalogue of Microorganisms (GCM) 10K type strain sequencing project: providing services to taxonomists for standard genome sequencing and annotation.</title>
        <authorList>
            <consortium name="The Broad Institute Genomics Platform"/>
            <consortium name="The Broad Institute Genome Sequencing Center for Infectious Disease"/>
            <person name="Wu L."/>
            <person name="Ma J."/>
        </authorList>
    </citation>
    <scope>NUCLEOTIDE SEQUENCE [LARGE SCALE GENOMIC DNA]</scope>
    <source>
        <strain evidence="2">JCM 17841</strain>
    </source>
</reference>
<evidence type="ECO:0000313" key="2">
    <source>
        <dbReference type="Proteomes" id="UP001501243"/>
    </source>
</evidence>
<dbReference type="Gene3D" id="1.20.120.330">
    <property type="entry name" value="Nucleotidyltransferases domain 2"/>
    <property type="match status" value="1"/>
</dbReference>
<dbReference type="Gene3D" id="3.30.460.10">
    <property type="entry name" value="Beta Polymerase, domain 2"/>
    <property type="match status" value="1"/>
</dbReference>
<accession>A0ABP8QTR8</accession>
<name>A0ABP8QTR8_9BACT</name>
<protein>
    <submittedName>
        <fullName evidence="1">Aminoglycoside 6-adenylyltransferase</fullName>
    </submittedName>
</protein>
<proteinExistence type="predicted"/>
<comment type="caution">
    <text evidence="1">The sequence shown here is derived from an EMBL/GenBank/DDBJ whole genome shotgun (WGS) entry which is preliminary data.</text>
</comment>
<evidence type="ECO:0000313" key="1">
    <source>
        <dbReference type="EMBL" id="GAA4509549.1"/>
    </source>
</evidence>
<keyword evidence="2" id="KW-1185">Reference proteome</keyword>
<dbReference type="InterPro" id="IPR043519">
    <property type="entry name" value="NT_sf"/>
</dbReference>
<dbReference type="Proteomes" id="UP001501243">
    <property type="component" value="Unassembled WGS sequence"/>
</dbReference>
<organism evidence="1 2">
    <name type="scientific">Hymenobacter ginsengisoli</name>
    <dbReference type="NCBI Taxonomy" id="1051626"/>
    <lineage>
        <taxon>Bacteria</taxon>
        <taxon>Pseudomonadati</taxon>
        <taxon>Bacteroidota</taxon>
        <taxon>Cytophagia</taxon>
        <taxon>Cytophagales</taxon>
        <taxon>Hymenobacteraceae</taxon>
        <taxon>Hymenobacter</taxon>
    </lineage>
</organism>